<evidence type="ECO:0000256" key="4">
    <source>
        <dbReference type="SAM" id="MobiDB-lite"/>
    </source>
</evidence>
<dbReference type="Gene3D" id="3.90.1510.10">
    <property type="entry name" value="Glycerate kinase, domain 2"/>
    <property type="match status" value="1"/>
</dbReference>
<name>A0A935CEH8_9MICO</name>
<gene>
    <name evidence="5" type="ORF">IPF40_13095</name>
</gene>
<feature type="region of interest" description="Disordered" evidence="4">
    <location>
        <begin position="101"/>
        <end position="129"/>
    </location>
</feature>
<dbReference type="GO" id="GO:0008887">
    <property type="term" value="F:glycerate kinase activity"/>
    <property type="evidence" value="ECO:0007669"/>
    <property type="project" value="InterPro"/>
</dbReference>
<organism evidence="5 6">
    <name type="scientific">Candidatus Phosphoribacter hodrii</name>
    <dbReference type="NCBI Taxonomy" id="2953743"/>
    <lineage>
        <taxon>Bacteria</taxon>
        <taxon>Bacillati</taxon>
        <taxon>Actinomycetota</taxon>
        <taxon>Actinomycetes</taxon>
        <taxon>Micrococcales</taxon>
        <taxon>Dermatophilaceae</taxon>
        <taxon>Candidatus Phosphoribacter</taxon>
    </lineage>
</organism>
<keyword evidence="3 5" id="KW-0418">Kinase</keyword>
<evidence type="ECO:0000313" key="5">
    <source>
        <dbReference type="EMBL" id="MBK6301924.1"/>
    </source>
</evidence>
<dbReference type="AlphaFoldDB" id="A0A935CEH8"/>
<dbReference type="EMBL" id="JADIXZ010000006">
    <property type="protein sequence ID" value="MBK6301924.1"/>
    <property type="molecule type" value="Genomic_DNA"/>
</dbReference>
<dbReference type="InterPro" id="IPR018197">
    <property type="entry name" value="Glycerate_kinase_RE-like"/>
</dbReference>
<evidence type="ECO:0000256" key="3">
    <source>
        <dbReference type="ARBA" id="ARBA00022777"/>
    </source>
</evidence>
<dbReference type="Proteomes" id="UP000718281">
    <property type="component" value="Unassembled WGS sequence"/>
</dbReference>
<dbReference type="GO" id="GO:0031388">
    <property type="term" value="P:organic acid phosphorylation"/>
    <property type="evidence" value="ECO:0007669"/>
    <property type="project" value="InterPro"/>
</dbReference>
<comment type="similarity">
    <text evidence="1">Belongs to the glycerate kinase type-1 family.</text>
</comment>
<dbReference type="InterPro" id="IPR018193">
    <property type="entry name" value="Glyc_kinase_flavodox-like_fold"/>
</dbReference>
<sequence length="412" mass="40817">MSPVRVLIAPEGYAGLLAPAEAAAAIARGWSLGAPHDSIEVLPVSDGGPGFIDTVARALGGEVQVVMVDDPWGRPTPATMLVSTDGATVYLEAAQAGGGQVQQPGFGAQATQATHSPDGTAGDDPAAASSGGVGDLLEAALRLRPRRIVLGLSGSLVLDAGLGMLGRLIPDQPSTAAGRAALSGGAAHLVLLRADNLGALDTAIGRFGATQLVALGDLHQPLLGLAGVAATHGPALGADPAHAQLIEAALGHAVDLVRRARPARRDLLSGTSVRLDRQPGAGAGAGLGFGLAVLGAALRDGATEGPQVVGLAQAVARADLVVTGSTILGWEALRSSASAAVAHAAQEGGIPAIALCGRVEAGRRETMAAGYSGTYAVASSLATWPAFAADPARALAVRAESVARTWSPPTPA</sequence>
<dbReference type="PANTHER" id="PTHR21599:SF0">
    <property type="entry name" value="GLYCERATE KINASE"/>
    <property type="match status" value="1"/>
</dbReference>
<comment type="caution">
    <text evidence="5">The sequence shown here is derived from an EMBL/GenBank/DDBJ whole genome shotgun (WGS) entry which is preliminary data.</text>
</comment>
<dbReference type="Pfam" id="PF02595">
    <property type="entry name" value="Gly_kinase"/>
    <property type="match status" value="1"/>
</dbReference>
<accession>A0A935CEH8</accession>
<dbReference type="Gene3D" id="3.40.50.10350">
    <property type="entry name" value="Glycerate kinase, domain 1"/>
    <property type="match status" value="1"/>
</dbReference>
<reference evidence="5 6" key="1">
    <citation type="submission" date="2020-10" db="EMBL/GenBank/DDBJ databases">
        <title>Connecting structure to function with the recovery of over 1000 high-quality activated sludge metagenome-assembled genomes encoding full-length rRNA genes using long-read sequencing.</title>
        <authorList>
            <person name="Singleton C.M."/>
            <person name="Petriglieri F."/>
            <person name="Kristensen J.M."/>
            <person name="Kirkegaard R.H."/>
            <person name="Michaelsen T.Y."/>
            <person name="Andersen M.H."/>
            <person name="Karst S.M."/>
            <person name="Dueholm M.S."/>
            <person name="Nielsen P.H."/>
            <person name="Albertsen M."/>
        </authorList>
    </citation>
    <scope>NUCLEOTIDE SEQUENCE [LARGE SCALE GENOMIC DNA]</scope>
    <source>
        <strain evidence="5">AalE_18-Q3-R2-46_BAT3C.188</strain>
    </source>
</reference>
<keyword evidence="2" id="KW-0808">Transferase</keyword>
<dbReference type="InterPro" id="IPR036129">
    <property type="entry name" value="Glycerate_kinase_sf"/>
</dbReference>
<evidence type="ECO:0000256" key="1">
    <source>
        <dbReference type="ARBA" id="ARBA00006284"/>
    </source>
</evidence>
<dbReference type="PANTHER" id="PTHR21599">
    <property type="entry name" value="GLYCERATE KINASE"/>
    <property type="match status" value="1"/>
</dbReference>
<evidence type="ECO:0000256" key="2">
    <source>
        <dbReference type="ARBA" id="ARBA00022679"/>
    </source>
</evidence>
<dbReference type="InterPro" id="IPR004381">
    <property type="entry name" value="Glycerate_kinase"/>
</dbReference>
<proteinExistence type="inferred from homology"/>
<protein>
    <submittedName>
        <fullName evidence="5">Glycerate kinase</fullName>
    </submittedName>
</protein>
<evidence type="ECO:0000313" key="6">
    <source>
        <dbReference type="Proteomes" id="UP000718281"/>
    </source>
</evidence>
<dbReference type="SUPFAM" id="SSF110738">
    <property type="entry name" value="Glycerate kinase I"/>
    <property type="match status" value="1"/>
</dbReference>